<sequence>MSTDTVTDTFAENGPRIRAAGAAALLGAALMTFAVVQRATEGFSNFGAASEGVLFNVQQVVFRVENGLLVLSIACLFVGMLGLWVRQQWVTGWLWNAGIAATGGGFILALLSAVAQLVFVESGSAAGGLVGIGFAFGNFLFFLGGLPLGVALFRQADPAILKLAGLALIGAGPSLSMAAMFYSLNTLLGAALFVGPIATAWGLVGYYLV</sequence>
<keyword evidence="1" id="KW-0812">Transmembrane</keyword>
<gene>
    <name evidence="2" type="ORF">ACFQE1_17730</name>
</gene>
<evidence type="ECO:0000313" key="2">
    <source>
        <dbReference type="EMBL" id="MFC6726170.1"/>
    </source>
</evidence>
<dbReference type="AlphaFoldDB" id="A0ABD5S3C5"/>
<keyword evidence="3" id="KW-1185">Reference proteome</keyword>
<feature type="transmembrane region" description="Helical" evidence="1">
    <location>
        <begin position="125"/>
        <end position="153"/>
    </location>
</feature>
<feature type="non-terminal residue" evidence="2">
    <location>
        <position position="209"/>
    </location>
</feature>
<reference evidence="2 3" key="1">
    <citation type="journal article" date="2019" name="Int. J. Syst. Evol. Microbiol.">
        <title>The Global Catalogue of Microorganisms (GCM) 10K type strain sequencing project: providing services to taxonomists for standard genome sequencing and annotation.</title>
        <authorList>
            <consortium name="The Broad Institute Genomics Platform"/>
            <consortium name="The Broad Institute Genome Sequencing Center for Infectious Disease"/>
            <person name="Wu L."/>
            <person name="Ma J."/>
        </authorList>
    </citation>
    <scope>NUCLEOTIDE SEQUENCE [LARGE SCALE GENOMIC DNA]</scope>
    <source>
        <strain evidence="2 3">NBRC 111368</strain>
    </source>
</reference>
<comment type="caution">
    <text evidence="2">The sequence shown here is derived from an EMBL/GenBank/DDBJ whole genome shotgun (WGS) entry which is preliminary data.</text>
</comment>
<feature type="transmembrane region" description="Helical" evidence="1">
    <location>
        <begin position="188"/>
        <end position="208"/>
    </location>
</feature>
<proteinExistence type="predicted"/>
<dbReference type="EMBL" id="JBHSWU010000932">
    <property type="protein sequence ID" value="MFC6726170.1"/>
    <property type="molecule type" value="Genomic_DNA"/>
</dbReference>
<name>A0ABD5S3C5_9EURY</name>
<feature type="transmembrane region" description="Helical" evidence="1">
    <location>
        <begin position="160"/>
        <end position="182"/>
    </location>
</feature>
<protein>
    <submittedName>
        <fullName evidence="2">Uncharacterized protein</fullName>
    </submittedName>
</protein>
<feature type="transmembrane region" description="Helical" evidence="1">
    <location>
        <begin position="97"/>
        <end position="119"/>
    </location>
</feature>
<evidence type="ECO:0000256" key="1">
    <source>
        <dbReference type="SAM" id="Phobius"/>
    </source>
</evidence>
<keyword evidence="1" id="KW-1133">Transmembrane helix</keyword>
<evidence type="ECO:0000313" key="3">
    <source>
        <dbReference type="Proteomes" id="UP001596328"/>
    </source>
</evidence>
<feature type="transmembrane region" description="Helical" evidence="1">
    <location>
        <begin position="68"/>
        <end position="85"/>
    </location>
</feature>
<keyword evidence="1" id="KW-0472">Membrane</keyword>
<dbReference type="Proteomes" id="UP001596328">
    <property type="component" value="Unassembled WGS sequence"/>
</dbReference>
<feature type="transmembrane region" description="Helical" evidence="1">
    <location>
        <begin position="17"/>
        <end position="36"/>
    </location>
</feature>
<accession>A0ABD5S3C5</accession>
<organism evidence="2 3">
    <name type="scientific">Halobium palmae</name>
    <dbReference type="NCBI Taxonomy" id="1776492"/>
    <lineage>
        <taxon>Archaea</taxon>
        <taxon>Methanobacteriati</taxon>
        <taxon>Methanobacteriota</taxon>
        <taxon>Stenosarchaea group</taxon>
        <taxon>Halobacteria</taxon>
        <taxon>Halobacteriales</taxon>
        <taxon>Haloferacaceae</taxon>
        <taxon>Halobium</taxon>
    </lineage>
</organism>